<gene>
    <name evidence="4" type="ORF">FM110_12925</name>
</gene>
<dbReference type="RefSeq" id="WP_087105154.1">
    <property type="nucleotide sequence ID" value="NZ_FWFG01000110.1"/>
</dbReference>
<dbReference type="CDD" id="cd00060">
    <property type="entry name" value="FHA"/>
    <property type="match status" value="1"/>
</dbReference>
<keyword evidence="1" id="KW-0597">Phosphoprotein</keyword>
<organism evidence="4 5">
    <name type="scientific">Brachybacterium nesterenkovii</name>
    <dbReference type="NCBI Taxonomy" id="47847"/>
    <lineage>
        <taxon>Bacteria</taxon>
        <taxon>Bacillati</taxon>
        <taxon>Actinomycetota</taxon>
        <taxon>Actinomycetes</taxon>
        <taxon>Micrococcales</taxon>
        <taxon>Dermabacteraceae</taxon>
        <taxon>Brachybacterium</taxon>
    </lineage>
</organism>
<feature type="compositionally biased region" description="Low complexity" evidence="2">
    <location>
        <begin position="131"/>
        <end position="159"/>
    </location>
</feature>
<dbReference type="InterPro" id="IPR008984">
    <property type="entry name" value="SMAD_FHA_dom_sf"/>
</dbReference>
<feature type="region of interest" description="Disordered" evidence="2">
    <location>
        <begin position="1"/>
        <end position="59"/>
    </location>
</feature>
<name>A0A1X6X8E8_9MICO</name>
<dbReference type="InterPro" id="IPR000253">
    <property type="entry name" value="FHA_dom"/>
</dbReference>
<sequence>MDSSYDELFGATLHRRIEDAAVRPGGDDPADRPEPDPEPAQVPEPSAADQAPAAPVADAPAPVEFIDWVPGMGRTAAGASASASSVPPRESPTAPPATASSTARPTGPAQPAVQAAGSSTPSARGLPPHPGASASAVPAASPAAVGSQAPSSQPSTSSGAPVMVAAQLCAAGHPSPPDSGVCRVCGAPLDGSVRSVERPPLGTLEISSGGSVRLDRTVVLGRRPRASRVSGDDVPLLVTVPSPQQDISRSHLEIRPEGWHVVVVDLATTNGTRLMRGQQAQVRLRPHTPVLLRSGDALDIGDGVILRWTERA</sequence>
<protein>
    <recommendedName>
        <fullName evidence="3">FHA domain-containing protein</fullName>
    </recommendedName>
</protein>
<feature type="compositionally biased region" description="Basic and acidic residues" evidence="2">
    <location>
        <begin position="15"/>
        <end position="35"/>
    </location>
</feature>
<keyword evidence="5" id="KW-1185">Reference proteome</keyword>
<evidence type="ECO:0000313" key="4">
    <source>
        <dbReference type="EMBL" id="SLM95511.1"/>
    </source>
</evidence>
<dbReference type="AlphaFoldDB" id="A0A1X6X8E8"/>
<feature type="domain" description="FHA" evidence="3">
    <location>
        <begin position="218"/>
        <end position="274"/>
    </location>
</feature>
<dbReference type="OrthoDB" id="5485098at2"/>
<evidence type="ECO:0000256" key="1">
    <source>
        <dbReference type="ARBA" id="ARBA00022553"/>
    </source>
</evidence>
<dbReference type="Proteomes" id="UP000195981">
    <property type="component" value="Unassembled WGS sequence"/>
</dbReference>
<dbReference type="Pfam" id="PF00498">
    <property type="entry name" value="FHA"/>
    <property type="match status" value="1"/>
</dbReference>
<evidence type="ECO:0000259" key="3">
    <source>
        <dbReference type="PROSITE" id="PS50006"/>
    </source>
</evidence>
<feature type="region of interest" description="Disordered" evidence="2">
    <location>
        <begin position="75"/>
        <end position="159"/>
    </location>
</feature>
<accession>A0A1X6X8E8</accession>
<proteinExistence type="predicted"/>
<dbReference type="EMBL" id="FWFG01000110">
    <property type="protein sequence ID" value="SLM95511.1"/>
    <property type="molecule type" value="Genomic_DNA"/>
</dbReference>
<evidence type="ECO:0000256" key="2">
    <source>
        <dbReference type="SAM" id="MobiDB-lite"/>
    </source>
</evidence>
<evidence type="ECO:0000313" key="5">
    <source>
        <dbReference type="Proteomes" id="UP000195981"/>
    </source>
</evidence>
<feature type="compositionally biased region" description="Low complexity" evidence="2">
    <location>
        <begin position="96"/>
        <end position="109"/>
    </location>
</feature>
<feature type="compositionally biased region" description="Low complexity" evidence="2">
    <location>
        <begin position="76"/>
        <end position="88"/>
    </location>
</feature>
<dbReference type="Gene3D" id="2.60.200.20">
    <property type="match status" value="1"/>
</dbReference>
<dbReference type="PROSITE" id="PS50006">
    <property type="entry name" value="FHA_DOMAIN"/>
    <property type="match status" value="1"/>
</dbReference>
<feature type="compositionally biased region" description="Low complexity" evidence="2">
    <location>
        <begin position="43"/>
        <end position="59"/>
    </location>
</feature>
<reference evidence="4 5" key="1">
    <citation type="submission" date="2017-02" db="EMBL/GenBank/DDBJ databases">
        <authorList>
            <person name="Peterson S.W."/>
        </authorList>
    </citation>
    <scope>NUCLEOTIDE SEQUENCE [LARGE SCALE GENOMIC DNA]</scope>
    <source>
        <strain evidence="4 5">CIP104813</strain>
    </source>
</reference>
<dbReference type="SUPFAM" id="SSF49879">
    <property type="entry name" value="SMAD/FHA domain"/>
    <property type="match status" value="1"/>
</dbReference>